<dbReference type="OrthoDB" id="9794400at2"/>
<dbReference type="InterPro" id="IPR029026">
    <property type="entry name" value="tRNA_m1G_MTases_N"/>
</dbReference>
<accession>A0A133Y7K8</accession>
<dbReference type="AlphaFoldDB" id="A0A133Y7K8"/>
<dbReference type="InterPro" id="IPR029028">
    <property type="entry name" value="Alpha/beta_knot_MTases"/>
</dbReference>
<organism evidence="4 5">
    <name type="scientific">Amygdalobacter nucleatus</name>
    <dbReference type="NCBI Taxonomy" id="3029274"/>
    <lineage>
        <taxon>Bacteria</taxon>
        <taxon>Bacillati</taxon>
        <taxon>Bacillota</taxon>
        <taxon>Clostridia</taxon>
        <taxon>Eubacteriales</taxon>
        <taxon>Oscillospiraceae</taxon>
        <taxon>Amygdalobacter</taxon>
    </lineage>
</organism>
<dbReference type="Pfam" id="PF00588">
    <property type="entry name" value="SpoU_methylase"/>
    <property type="match status" value="1"/>
</dbReference>
<dbReference type="GO" id="GO:0008173">
    <property type="term" value="F:RNA methyltransferase activity"/>
    <property type="evidence" value="ECO:0007669"/>
    <property type="project" value="InterPro"/>
</dbReference>
<gene>
    <name evidence="4" type="ORF">HMPREF1872_01228</name>
</gene>
<name>A0A133Y7K8_9FIRM</name>
<comment type="caution">
    <text evidence="4">The sequence shown here is derived from an EMBL/GenBank/DDBJ whole genome shotgun (WGS) entry which is preliminary data.</text>
</comment>
<dbReference type="GO" id="GO:0006396">
    <property type="term" value="P:RNA processing"/>
    <property type="evidence" value="ECO:0007669"/>
    <property type="project" value="InterPro"/>
</dbReference>
<evidence type="ECO:0000313" key="5">
    <source>
        <dbReference type="Proteomes" id="UP000070080"/>
    </source>
</evidence>
<dbReference type="Gene3D" id="3.40.1280.10">
    <property type="match status" value="1"/>
</dbReference>
<evidence type="ECO:0000259" key="3">
    <source>
        <dbReference type="Pfam" id="PF00588"/>
    </source>
</evidence>
<keyword evidence="2 4" id="KW-0808">Transferase</keyword>
<dbReference type="STRING" id="1497955.HMPREF1872_01228"/>
<keyword evidence="1 4" id="KW-0489">Methyltransferase</keyword>
<dbReference type="CDD" id="cd18095">
    <property type="entry name" value="SpoU-like_rRNA-MTase"/>
    <property type="match status" value="1"/>
</dbReference>
<dbReference type="InterPro" id="IPR051259">
    <property type="entry name" value="rRNA_Methyltransferase"/>
</dbReference>
<reference evidence="5" key="1">
    <citation type="submission" date="2016-01" db="EMBL/GenBank/DDBJ databases">
        <authorList>
            <person name="Mitreva M."/>
            <person name="Pepin K.H."/>
            <person name="Mihindukulasuriya K.A."/>
            <person name="Fulton R."/>
            <person name="Fronick C."/>
            <person name="O'Laughlin M."/>
            <person name="Miner T."/>
            <person name="Herter B."/>
            <person name="Rosa B.A."/>
            <person name="Cordes M."/>
            <person name="Tomlinson C."/>
            <person name="Wollam A."/>
            <person name="Palsikar V.B."/>
            <person name="Mardis E.R."/>
            <person name="Wilson R.K."/>
        </authorList>
    </citation>
    <scope>NUCLEOTIDE SEQUENCE [LARGE SCALE GENOMIC DNA]</scope>
    <source>
        <strain evidence="5">KA00274</strain>
    </source>
</reference>
<evidence type="ECO:0000313" key="4">
    <source>
        <dbReference type="EMBL" id="KXB39196.1"/>
    </source>
</evidence>
<dbReference type="GO" id="GO:0003723">
    <property type="term" value="F:RNA binding"/>
    <property type="evidence" value="ECO:0007669"/>
    <property type="project" value="InterPro"/>
</dbReference>
<keyword evidence="5" id="KW-1185">Reference proteome</keyword>
<dbReference type="Proteomes" id="UP000070080">
    <property type="component" value="Unassembled WGS sequence"/>
</dbReference>
<evidence type="ECO:0000256" key="2">
    <source>
        <dbReference type="ARBA" id="ARBA00022679"/>
    </source>
</evidence>
<proteinExistence type="predicted"/>
<evidence type="ECO:0000256" key="1">
    <source>
        <dbReference type="ARBA" id="ARBA00022603"/>
    </source>
</evidence>
<dbReference type="PANTHER" id="PTHR43191:SF2">
    <property type="entry name" value="RRNA METHYLTRANSFERASE 3, MITOCHONDRIAL"/>
    <property type="match status" value="1"/>
</dbReference>
<feature type="domain" description="tRNA/rRNA methyltransferase SpoU type" evidence="3">
    <location>
        <begin position="104"/>
        <end position="248"/>
    </location>
</feature>
<dbReference type="PANTHER" id="PTHR43191">
    <property type="entry name" value="RRNA METHYLTRANSFERASE 3"/>
    <property type="match status" value="1"/>
</dbReference>
<dbReference type="GO" id="GO:0032259">
    <property type="term" value="P:methylation"/>
    <property type="evidence" value="ECO:0007669"/>
    <property type="project" value="UniProtKB-KW"/>
</dbReference>
<dbReference type="SUPFAM" id="SSF75217">
    <property type="entry name" value="alpha/beta knot"/>
    <property type="match status" value="1"/>
</dbReference>
<dbReference type="InterPro" id="IPR001537">
    <property type="entry name" value="SpoU_MeTrfase"/>
</dbReference>
<protein>
    <submittedName>
        <fullName evidence="4">RNA methyltransferase, TrmH family</fullName>
    </submittedName>
</protein>
<sequence>MSDKGVYSMAYKLYHKDADYSYVLGPFPSFECLKWRSDLVRDIFYADNFNEQAKLLGMAKELGLKAELAPKLLEKLARGQKEPYVGVIYDKASFYRALSPESPHLVLHEIRNSGNLGTILRACLAFGIHDIALIGETVSIFLPEIARASMGAIFALNIAYFPDLASYISAYGKDSRQLYTFCLSKRALSLQAALTKPLKNQHFSLIFGNEGQGLPSVCEQAPFQPIMIEQSKDVDSLNLAIACSLAMYEFQRKVLSD</sequence>
<dbReference type="EMBL" id="LSCV01000042">
    <property type="protein sequence ID" value="KXB39196.1"/>
    <property type="molecule type" value="Genomic_DNA"/>
</dbReference>